<evidence type="ECO:0000313" key="2">
    <source>
        <dbReference type="EMBL" id="KAK4328881.1"/>
    </source>
</evidence>
<evidence type="ECO:0000256" key="1">
    <source>
        <dbReference type="SAM" id="MobiDB-lite"/>
    </source>
</evidence>
<proteinExistence type="predicted"/>
<feature type="region of interest" description="Disordered" evidence="1">
    <location>
        <begin position="48"/>
        <end position="79"/>
    </location>
</feature>
<dbReference type="EMBL" id="JAWZYT010000051">
    <property type="protein sequence ID" value="KAK4328881.1"/>
    <property type="molecule type" value="Genomic_DNA"/>
</dbReference>
<evidence type="ECO:0000313" key="3">
    <source>
        <dbReference type="Proteomes" id="UP001292094"/>
    </source>
</evidence>
<protein>
    <submittedName>
        <fullName evidence="2">Uncharacterized protein</fullName>
    </submittedName>
</protein>
<keyword evidence="3" id="KW-1185">Reference proteome</keyword>
<name>A0AAE1UQ18_9EUCA</name>
<reference evidence="2" key="1">
    <citation type="submission" date="2023-11" db="EMBL/GenBank/DDBJ databases">
        <title>Genome assemblies of two species of porcelain crab, Petrolisthes cinctipes and Petrolisthes manimaculis (Anomura: Porcellanidae).</title>
        <authorList>
            <person name="Angst P."/>
        </authorList>
    </citation>
    <scope>NUCLEOTIDE SEQUENCE</scope>
    <source>
        <strain evidence="2">PB745_02</strain>
        <tissue evidence="2">Gill</tissue>
    </source>
</reference>
<sequence>MSEPDPTHPRHCSREGRTLIKIISTEVISSARSGFFISHGQAAFPAAPTWSENVPRRQQPANSLKSVGELNGYPATRRP</sequence>
<gene>
    <name evidence="2" type="ORF">Pmani_000731</name>
</gene>
<dbReference type="Proteomes" id="UP001292094">
    <property type="component" value="Unassembled WGS sequence"/>
</dbReference>
<organism evidence="2 3">
    <name type="scientific">Petrolisthes manimaculis</name>
    <dbReference type="NCBI Taxonomy" id="1843537"/>
    <lineage>
        <taxon>Eukaryota</taxon>
        <taxon>Metazoa</taxon>
        <taxon>Ecdysozoa</taxon>
        <taxon>Arthropoda</taxon>
        <taxon>Crustacea</taxon>
        <taxon>Multicrustacea</taxon>
        <taxon>Malacostraca</taxon>
        <taxon>Eumalacostraca</taxon>
        <taxon>Eucarida</taxon>
        <taxon>Decapoda</taxon>
        <taxon>Pleocyemata</taxon>
        <taxon>Anomura</taxon>
        <taxon>Galatheoidea</taxon>
        <taxon>Porcellanidae</taxon>
        <taxon>Petrolisthes</taxon>
    </lineage>
</organism>
<accession>A0AAE1UQ18</accession>
<comment type="caution">
    <text evidence="2">The sequence shown here is derived from an EMBL/GenBank/DDBJ whole genome shotgun (WGS) entry which is preliminary data.</text>
</comment>
<dbReference type="AlphaFoldDB" id="A0AAE1UQ18"/>